<dbReference type="Proteomes" id="UP000886998">
    <property type="component" value="Unassembled WGS sequence"/>
</dbReference>
<sequence length="165" mass="19400">MEIKKSAIEQNENWQQGASDASVHFFMEGEGEVDTHPRYRICSRMFFNFRSRLRSSLVNVRNFDAPPIHNHRPADSEKKRFFIDSSSIKCDDLLKMLFLRRKKLSRVDYSNDYSVTVNGGMLLDFSCTSPINGIFRGDSFSLTYSYRLLYYRCPVQKSINLEWRL</sequence>
<gene>
    <name evidence="1" type="ORF">TNIN_477941</name>
</gene>
<name>A0A8X6XGI3_9ARAC</name>
<evidence type="ECO:0000313" key="1">
    <source>
        <dbReference type="EMBL" id="GFY52671.1"/>
    </source>
</evidence>
<protein>
    <submittedName>
        <fullName evidence="1">Uncharacterized protein</fullName>
    </submittedName>
</protein>
<proteinExistence type="predicted"/>
<dbReference type="AlphaFoldDB" id="A0A8X6XGI3"/>
<evidence type="ECO:0000313" key="2">
    <source>
        <dbReference type="Proteomes" id="UP000886998"/>
    </source>
</evidence>
<dbReference type="OrthoDB" id="10573653at2759"/>
<reference evidence="1" key="1">
    <citation type="submission" date="2020-08" db="EMBL/GenBank/DDBJ databases">
        <title>Multicomponent nature underlies the extraordinary mechanical properties of spider dragline silk.</title>
        <authorList>
            <person name="Kono N."/>
            <person name="Nakamura H."/>
            <person name="Mori M."/>
            <person name="Yoshida Y."/>
            <person name="Ohtoshi R."/>
            <person name="Malay A.D."/>
            <person name="Moran D.A.P."/>
            <person name="Tomita M."/>
            <person name="Numata K."/>
            <person name="Arakawa K."/>
        </authorList>
    </citation>
    <scope>NUCLEOTIDE SEQUENCE</scope>
</reference>
<dbReference type="EMBL" id="BMAV01008798">
    <property type="protein sequence ID" value="GFY52671.1"/>
    <property type="molecule type" value="Genomic_DNA"/>
</dbReference>
<organism evidence="1 2">
    <name type="scientific">Trichonephila inaurata madagascariensis</name>
    <dbReference type="NCBI Taxonomy" id="2747483"/>
    <lineage>
        <taxon>Eukaryota</taxon>
        <taxon>Metazoa</taxon>
        <taxon>Ecdysozoa</taxon>
        <taxon>Arthropoda</taxon>
        <taxon>Chelicerata</taxon>
        <taxon>Arachnida</taxon>
        <taxon>Araneae</taxon>
        <taxon>Araneomorphae</taxon>
        <taxon>Entelegynae</taxon>
        <taxon>Araneoidea</taxon>
        <taxon>Nephilidae</taxon>
        <taxon>Trichonephila</taxon>
        <taxon>Trichonephila inaurata</taxon>
    </lineage>
</organism>
<accession>A0A8X6XGI3</accession>
<keyword evidence="2" id="KW-1185">Reference proteome</keyword>
<comment type="caution">
    <text evidence="1">The sequence shown here is derived from an EMBL/GenBank/DDBJ whole genome shotgun (WGS) entry which is preliminary data.</text>
</comment>